<protein>
    <recommendedName>
        <fullName evidence="5">YtxH domain-containing protein</fullName>
    </recommendedName>
</protein>
<comment type="caution">
    <text evidence="3">The sequence shown here is derived from an EMBL/GenBank/DDBJ whole genome shotgun (WGS) entry which is preliminary data.</text>
</comment>
<evidence type="ECO:0000256" key="1">
    <source>
        <dbReference type="SAM" id="Coils"/>
    </source>
</evidence>
<dbReference type="RefSeq" id="WP_264851183.1">
    <property type="nucleotide sequence ID" value="NZ_BRXR01000001.1"/>
</dbReference>
<name>A0ABQ5N9D3_9CLOT</name>
<dbReference type="InterPro" id="IPR052928">
    <property type="entry name" value="Desiccation-related_membrane"/>
</dbReference>
<dbReference type="PANTHER" id="PTHR35792">
    <property type="entry name" value="GENERAL STRESS PROTEIN"/>
    <property type="match status" value="1"/>
</dbReference>
<keyword evidence="4" id="KW-1185">Reference proteome</keyword>
<sequence length="113" mass="12190">MSLLKKLENIKKERLRKERINLAKKIAAGTAAGIVAGSAGGILLAPKSGKETREDIANTVNTVAVKTSEIRDTAINKVVATKSKIDEAKEKISKYLADKKASEIENKASEIQE</sequence>
<proteinExistence type="predicted"/>
<dbReference type="Pfam" id="PF12732">
    <property type="entry name" value="YtxH"/>
    <property type="match status" value="1"/>
</dbReference>
<evidence type="ECO:0008006" key="5">
    <source>
        <dbReference type="Google" id="ProtNLM"/>
    </source>
</evidence>
<organism evidence="3 4">
    <name type="scientific">Clostridium omnivorum</name>
    <dbReference type="NCBI Taxonomy" id="1604902"/>
    <lineage>
        <taxon>Bacteria</taxon>
        <taxon>Bacillati</taxon>
        <taxon>Bacillota</taxon>
        <taxon>Clostridia</taxon>
        <taxon>Eubacteriales</taxon>
        <taxon>Clostridiaceae</taxon>
        <taxon>Clostridium</taxon>
    </lineage>
</organism>
<dbReference type="EMBL" id="BRXR01000001">
    <property type="protein sequence ID" value="GLC31860.1"/>
    <property type="molecule type" value="Genomic_DNA"/>
</dbReference>
<accession>A0ABQ5N9D3</accession>
<keyword evidence="1" id="KW-0175">Coiled coil</keyword>
<keyword evidence="2" id="KW-0812">Transmembrane</keyword>
<reference evidence="3 4" key="1">
    <citation type="journal article" date="2024" name="Int. J. Syst. Evol. Microbiol.">
        <title>Clostridium omnivorum sp. nov., isolated from anoxic soil under the treatment of reductive soil disinfestation.</title>
        <authorList>
            <person name="Ueki A."/>
            <person name="Tonouchi A."/>
            <person name="Kaku N."/>
            <person name="Honma S."/>
            <person name="Ueki K."/>
        </authorList>
    </citation>
    <scope>NUCLEOTIDE SEQUENCE [LARGE SCALE GENOMIC DNA]</scope>
    <source>
        <strain evidence="3 4">E14</strain>
    </source>
</reference>
<feature type="transmembrane region" description="Helical" evidence="2">
    <location>
        <begin position="21"/>
        <end position="45"/>
    </location>
</feature>
<keyword evidence="2" id="KW-0472">Membrane</keyword>
<evidence type="ECO:0000313" key="3">
    <source>
        <dbReference type="EMBL" id="GLC31860.1"/>
    </source>
</evidence>
<evidence type="ECO:0000313" key="4">
    <source>
        <dbReference type="Proteomes" id="UP001208567"/>
    </source>
</evidence>
<evidence type="ECO:0000256" key="2">
    <source>
        <dbReference type="SAM" id="Phobius"/>
    </source>
</evidence>
<dbReference type="InterPro" id="IPR024623">
    <property type="entry name" value="YtxH"/>
</dbReference>
<gene>
    <name evidence="3" type="ORF">bsdE14_32700</name>
</gene>
<keyword evidence="2" id="KW-1133">Transmembrane helix</keyword>
<feature type="coiled-coil region" evidence="1">
    <location>
        <begin position="71"/>
        <end position="105"/>
    </location>
</feature>
<dbReference type="Proteomes" id="UP001208567">
    <property type="component" value="Unassembled WGS sequence"/>
</dbReference>
<dbReference type="PANTHER" id="PTHR35792:SF2">
    <property type="entry name" value="GENERAL STRESS PROTEIN"/>
    <property type="match status" value="1"/>
</dbReference>